<gene>
    <name evidence="1" type="ordered locus">Slin_5260</name>
</gene>
<dbReference type="STRING" id="504472.Slin_5260"/>
<dbReference type="HOGENOM" id="CLU_041132_2_0_10"/>
<dbReference type="AlphaFoldDB" id="D2QE15"/>
<dbReference type="SUPFAM" id="SSF53756">
    <property type="entry name" value="UDP-Glycosyltransferase/glycogen phosphorylase"/>
    <property type="match status" value="1"/>
</dbReference>
<name>D2QE15_SPILD</name>
<dbReference type="Proteomes" id="UP000002028">
    <property type="component" value="Chromosome"/>
</dbReference>
<dbReference type="Pfam" id="PF13692">
    <property type="entry name" value="Glyco_trans_1_4"/>
    <property type="match status" value="1"/>
</dbReference>
<dbReference type="CAZy" id="GT4">
    <property type="family name" value="Glycosyltransferase Family 4"/>
</dbReference>
<dbReference type="RefSeq" id="WP_012929732.1">
    <property type="nucleotide sequence ID" value="NC_013730.1"/>
</dbReference>
<dbReference type="KEGG" id="sli:Slin_5260"/>
<dbReference type="GO" id="GO:0016740">
    <property type="term" value="F:transferase activity"/>
    <property type="evidence" value="ECO:0007669"/>
    <property type="project" value="UniProtKB-KW"/>
</dbReference>
<protein>
    <submittedName>
        <fullName evidence="1">Glycosyltransferase</fullName>
    </submittedName>
</protein>
<proteinExistence type="predicted"/>
<dbReference type="EMBL" id="CP001769">
    <property type="protein sequence ID" value="ADB41231.1"/>
    <property type="molecule type" value="Genomic_DNA"/>
</dbReference>
<reference evidence="1 2" key="1">
    <citation type="journal article" date="2010" name="Stand. Genomic Sci.">
        <title>Complete genome sequence of Spirosoma linguale type strain (1).</title>
        <authorList>
            <person name="Lail K."/>
            <person name="Sikorski J."/>
            <person name="Saunders E."/>
            <person name="Lapidus A."/>
            <person name="Glavina Del Rio T."/>
            <person name="Copeland A."/>
            <person name="Tice H."/>
            <person name="Cheng J.-F."/>
            <person name="Lucas S."/>
            <person name="Nolan M."/>
            <person name="Bruce D."/>
            <person name="Goodwin L."/>
            <person name="Pitluck S."/>
            <person name="Ivanova N."/>
            <person name="Mavromatis K."/>
            <person name="Ovchinnikova G."/>
            <person name="Pati A."/>
            <person name="Chen A."/>
            <person name="Palaniappan K."/>
            <person name="Land M."/>
            <person name="Hauser L."/>
            <person name="Chang Y.-J."/>
            <person name="Jeffries C.D."/>
            <person name="Chain P."/>
            <person name="Brettin T."/>
            <person name="Detter J.C."/>
            <person name="Schuetze A."/>
            <person name="Rohde M."/>
            <person name="Tindall B.J."/>
            <person name="Goeker M."/>
            <person name="Bristow J."/>
            <person name="Eisen J.A."/>
            <person name="Markowitz V."/>
            <person name="Hugenholtz P."/>
            <person name="Kyrpides N.C."/>
            <person name="Klenk H.-P."/>
            <person name="Chen F."/>
        </authorList>
    </citation>
    <scope>NUCLEOTIDE SEQUENCE [LARGE SCALE GENOMIC DNA]</scope>
    <source>
        <strain evidence="2">ATCC 33905 / DSM 74 / LMG 10896 / Claus 1</strain>
    </source>
</reference>
<evidence type="ECO:0000313" key="2">
    <source>
        <dbReference type="Proteomes" id="UP000002028"/>
    </source>
</evidence>
<evidence type="ECO:0000313" key="1">
    <source>
        <dbReference type="EMBL" id="ADB41231.1"/>
    </source>
</evidence>
<accession>D2QE15</accession>
<keyword evidence="2" id="KW-1185">Reference proteome</keyword>
<sequence>MNYTINKSAKSSALQPQPEKALVKNSVASYAFASSPEVQNLVCFSHLRWDFVYQRPQHLLSRASKQWNVWYIEEPKWDDTLRLDIRQVDDRLRVVVPHLPHGIDDETAVRLQRQLVNQLLEQEQLNDFIAWYYTPMALRFSGHLKPRLTVYDCMDELSAFSGASPLLLDQEEKLIRKADLVYTGGYSLYEAKQNRHPQVFAFPSCIDAHHFLPGRADIPDPDDQRAIGGPRIGFCGVIDERLDLNLLGQLAQRRPDWQFVLLGPVVKIDPNSLPQSPNLHYLGMKNYRDLPAYFGNWQVAMMPFAINEATRYISPTKTPEYLAAGLPVVSTPIRDVVRSYGGWGPVLIGDSAATLEKAIEFALKAGHDADWKAIDARLEEQSWDNTWQQMQRLMNAQLQGVLAEQ</sequence>
<organism evidence="1 2">
    <name type="scientific">Spirosoma linguale (strain ATCC 33905 / DSM 74 / LMG 10896 / Claus 1)</name>
    <dbReference type="NCBI Taxonomy" id="504472"/>
    <lineage>
        <taxon>Bacteria</taxon>
        <taxon>Pseudomonadati</taxon>
        <taxon>Bacteroidota</taxon>
        <taxon>Cytophagia</taxon>
        <taxon>Cytophagales</taxon>
        <taxon>Cytophagaceae</taxon>
        <taxon>Spirosoma</taxon>
    </lineage>
</organism>
<dbReference type="CDD" id="cd04950">
    <property type="entry name" value="GT4_TuaH-like"/>
    <property type="match status" value="1"/>
</dbReference>
<dbReference type="eggNOG" id="COG0438">
    <property type="taxonomic scope" value="Bacteria"/>
</dbReference>
<dbReference type="Gene3D" id="3.40.50.2000">
    <property type="entry name" value="Glycogen Phosphorylase B"/>
    <property type="match status" value="1"/>
</dbReference>